<organism evidence="2 3">
    <name type="scientific">candidate division Kazan bacterium RIFCSPLOWO2_01_FULL_48_13</name>
    <dbReference type="NCBI Taxonomy" id="1798539"/>
    <lineage>
        <taxon>Bacteria</taxon>
        <taxon>Bacteria division Kazan-3B-28</taxon>
    </lineage>
</organism>
<gene>
    <name evidence="2" type="ORF">A2994_00455</name>
</gene>
<protein>
    <recommendedName>
        <fullName evidence="4">Baseplate protein J-like domain-containing protein</fullName>
    </recommendedName>
</protein>
<proteinExistence type="predicted"/>
<accession>A0A1F4PN08</accession>
<evidence type="ECO:0008006" key="4">
    <source>
        <dbReference type="Google" id="ProtNLM"/>
    </source>
</evidence>
<keyword evidence="1" id="KW-0812">Transmembrane</keyword>
<dbReference type="Proteomes" id="UP000179010">
    <property type="component" value="Unassembled WGS sequence"/>
</dbReference>
<dbReference type="AlphaFoldDB" id="A0A1F4PN08"/>
<sequence>MNKRKAIYLDANADIASTLNKLSKIEAEEIVLVVPKGSVLFHSLVNLKIIKAETDNSGKQLILITTDVRGRVMAERANITAASDLDLPEEGGTDGGVPVAVKPGAFPIEARPSGFKNEVKLTYKKRKLPAVPTFKLTTASDSEGGLVRSAMAVSRPQVNWGRSGVVAIFVALSLLVMGALAYFVLPHATVNIDVSAEPFNHKFKLVVADQNDKSAAGQNLFKGRFIEVTKEVVQTFPASGGKNRGNVASGAITVYNYTNSLKGLIPETRFVAPSGLVFRIKSDVLVAPAKKGADGSLIPGRAKANLSADSGGAAGNLSVGTKLTIPGLGAAGIDQVYGKNDELFTGGTDSEVKIVAESDIESAKESISKNVFLNIEEELRDQVGRNEELIPQLIQNDVIDSIPSVAAGAERETFDLKVQVRSWTLLPDRGKLSNIIDNTVQSIVPRDQVLTPQTISGARVVLDNADFLMHTIDFTVELDGLIAAKLDLDELAGSIANRSIVEAGKLFDSLPKVVSHKINLWPFWAKRLPILESNIRIHLAYINQTAGAADQPNAITP</sequence>
<dbReference type="EMBL" id="METE01000011">
    <property type="protein sequence ID" value="OGB85067.1"/>
    <property type="molecule type" value="Genomic_DNA"/>
</dbReference>
<name>A0A1F4PN08_UNCK3</name>
<feature type="transmembrane region" description="Helical" evidence="1">
    <location>
        <begin position="164"/>
        <end position="185"/>
    </location>
</feature>
<evidence type="ECO:0000313" key="2">
    <source>
        <dbReference type="EMBL" id="OGB85067.1"/>
    </source>
</evidence>
<evidence type="ECO:0000313" key="3">
    <source>
        <dbReference type="Proteomes" id="UP000179010"/>
    </source>
</evidence>
<dbReference type="STRING" id="1798539.A2994_00455"/>
<reference evidence="2 3" key="1">
    <citation type="journal article" date="2016" name="Nat. Commun.">
        <title>Thousands of microbial genomes shed light on interconnected biogeochemical processes in an aquifer system.</title>
        <authorList>
            <person name="Anantharaman K."/>
            <person name="Brown C.T."/>
            <person name="Hug L.A."/>
            <person name="Sharon I."/>
            <person name="Castelle C.J."/>
            <person name="Probst A.J."/>
            <person name="Thomas B.C."/>
            <person name="Singh A."/>
            <person name="Wilkins M.J."/>
            <person name="Karaoz U."/>
            <person name="Brodie E.L."/>
            <person name="Williams K.H."/>
            <person name="Hubbard S.S."/>
            <person name="Banfield J.F."/>
        </authorList>
    </citation>
    <scope>NUCLEOTIDE SEQUENCE [LARGE SCALE GENOMIC DNA]</scope>
</reference>
<comment type="caution">
    <text evidence="2">The sequence shown here is derived from an EMBL/GenBank/DDBJ whole genome shotgun (WGS) entry which is preliminary data.</text>
</comment>
<keyword evidence="1" id="KW-0472">Membrane</keyword>
<keyword evidence="1" id="KW-1133">Transmembrane helix</keyword>
<evidence type="ECO:0000256" key="1">
    <source>
        <dbReference type="SAM" id="Phobius"/>
    </source>
</evidence>